<proteinExistence type="predicted"/>
<feature type="region of interest" description="Disordered" evidence="1">
    <location>
        <begin position="1"/>
        <end position="25"/>
    </location>
</feature>
<evidence type="ECO:0000256" key="1">
    <source>
        <dbReference type="SAM" id="MobiDB-lite"/>
    </source>
</evidence>
<keyword evidence="3" id="KW-1185">Reference proteome</keyword>
<dbReference type="Proteomes" id="UP001596353">
    <property type="component" value="Unassembled WGS sequence"/>
</dbReference>
<dbReference type="EMBL" id="JBHSWG010000001">
    <property type="protein sequence ID" value="MFC6760157.1"/>
    <property type="molecule type" value="Genomic_DNA"/>
</dbReference>
<organism evidence="2 3">
    <name type="scientific">Sulfitobacter porphyrae</name>
    <dbReference type="NCBI Taxonomy" id="1246864"/>
    <lineage>
        <taxon>Bacteria</taxon>
        <taxon>Pseudomonadati</taxon>
        <taxon>Pseudomonadota</taxon>
        <taxon>Alphaproteobacteria</taxon>
        <taxon>Rhodobacterales</taxon>
        <taxon>Roseobacteraceae</taxon>
        <taxon>Sulfitobacter</taxon>
    </lineage>
</organism>
<comment type="caution">
    <text evidence="2">The sequence shown here is derived from an EMBL/GenBank/DDBJ whole genome shotgun (WGS) entry which is preliminary data.</text>
</comment>
<protein>
    <submittedName>
        <fullName evidence="2">Uncharacterized protein</fullName>
    </submittedName>
</protein>
<evidence type="ECO:0000313" key="3">
    <source>
        <dbReference type="Proteomes" id="UP001596353"/>
    </source>
</evidence>
<gene>
    <name evidence="2" type="ORF">ACFQFQ_12695</name>
</gene>
<sequence length="87" mass="9708">MAAKSKTRKHVAECHGVKVPDSPMMTPERAERINAARYEGQEIAARLRSSAPATGFWKWVRASGWSARLPQGTASRKRFCPLRQMPG</sequence>
<name>A0ABW2B3M8_9RHOB</name>
<evidence type="ECO:0000313" key="2">
    <source>
        <dbReference type="EMBL" id="MFC6760157.1"/>
    </source>
</evidence>
<reference evidence="3" key="1">
    <citation type="journal article" date="2019" name="Int. J. Syst. Evol. Microbiol.">
        <title>The Global Catalogue of Microorganisms (GCM) 10K type strain sequencing project: providing services to taxonomists for standard genome sequencing and annotation.</title>
        <authorList>
            <consortium name="The Broad Institute Genomics Platform"/>
            <consortium name="The Broad Institute Genome Sequencing Center for Infectious Disease"/>
            <person name="Wu L."/>
            <person name="Ma J."/>
        </authorList>
    </citation>
    <scope>NUCLEOTIDE SEQUENCE [LARGE SCALE GENOMIC DNA]</scope>
    <source>
        <strain evidence="3">CCUG 66188</strain>
    </source>
</reference>
<accession>A0ABW2B3M8</accession>